<evidence type="ECO:0000313" key="7">
    <source>
        <dbReference type="Proteomes" id="UP001595692"/>
    </source>
</evidence>
<dbReference type="InterPro" id="IPR036388">
    <property type="entry name" value="WH-like_DNA-bd_sf"/>
</dbReference>
<dbReference type="EMBL" id="JBHSAF010000015">
    <property type="protein sequence ID" value="MFC3914789.1"/>
    <property type="molecule type" value="Genomic_DNA"/>
</dbReference>
<evidence type="ECO:0000256" key="1">
    <source>
        <dbReference type="ARBA" id="ARBA00009437"/>
    </source>
</evidence>
<keyword evidence="3" id="KW-0238">DNA-binding</keyword>
<dbReference type="RefSeq" id="WP_377154143.1">
    <property type="nucleotide sequence ID" value="NZ_JBHSAF010000015.1"/>
</dbReference>
<dbReference type="Proteomes" id="UP001595692">
    <property type="component" value="Unassembled WGS sequence"/>
</dbReference>
<organism evidence="6 7">
    <name type="scientific">Pseudaeromonas sharmana</name>
    <dbReference type="NCBI Taxonomy" id="328412"/>
    <lineage>
        <taxon>Bacteria</taxon>
        <taxon>Pseudomonadati</taxon>
        <taxon>Pseudomonadota</taxon>
        <taxon>Gammaproteobacteria</taxon>
        <taxon>Aeromonadales</taxon>
        <taxon>Aeromonadaceae</taxon>
        <taxon>Pseudaeromonas</taxon>
    </lineage>
</organism>
<dbReference type="InterPro" id="IPR050389">
    <property type="entry name" value="LysR-type_TF"/>
</dbReference>
<accession>A0ABV8CRR8</accession>
<dbReference type="InterPro" id="IPR000847">
    <property type="entry name" value="LysR_HTH_N"/>
</dbReference>
<dbReference type="InterPro" id="IPR037402">
    <property type="entry name" value="YidZ_PBP2"/>
</dbReference>
<dbReference type="Gene3D" id="1.10.10.10">
    <property type="entry name" value="Winged helix-like DNA-binding domain superfamily/Winged helix DNA-binding domain"/>
    <property type="match status" value="1"/>
</dbReference>
<dbReference type="CDD" id="cd08417">
    <property type="entry name" value="PBP2_Nitroaromatics_like"/>
    <property type="match status" value="1"/>
</dbReference>
<evidence type="ECO:0000259" key="5">
    <source>
        <dbReference type="PROSITE" id="PS50931"/>
    </source>
</evidence>
<proteinExistence type="inferred from homology"/>
<gene>
    <name evidence="6" type="ORF">ACFOSS_15170</name>
</gene>
<evidence type="ECO:0000256" key="4">
    <source>
        <dbReference type="ARBA" id="ARBA00023163"/>
    </source>
</evidence>
<dbReference type="Pfam" id="PF00126">
    <property type="entry name" value="HTH_1"/>
    <property type="match status" value="1"/>
</dbReference>
<comment type="similarity">
    <text evidence="1">Belongs to the LysR transcriptional regulatory family.</text>
</comment>
<dbReference type="InterPro" id="IPR005119">
    <property type="entry name" value="LysR_subst-bd"/>
</dbReference>
<evidence type="ECO:0000256" key="2">
    <source>
        <dbReference type="ARBA" id="ARBA00023015"/>
    </source>
</evidence>
<dbReference type="Gene3D" id="3.40.190.10">
    <property type="entry name" value="Periplasmic binding protein-like II"/>
    <property type="match status" value="2"/>
</dbReference>
<evidence type="ECO:0000313" key="6">
    <source>
        <dbReference type="EMBL" id="MFC3914789.1"/>
    </source>
</evidence>
<dbReference type="InterPro" id="IPR036390">
    <property type="entry name" value="WH_DNA-bd_sf"/>
</dbReference>
<keyword evidence="4" id="KW-0804">Transcription</keyword>
<dbReference type="SUPFAM" id="SSF46785">
    <property type="entry name" value="Winged helix' DNA-binding domain"/>
    <property type="match status" value="1"/>
</dbReference>
<protein>
    <submittedName>
        <fullName evidence="6">LysR family transcriptional regulator</fullName>
    </submittedName>
</protein>
<sequence length="327" mass="36921">MFQAHVIYIMNISRYDLNLLVYLDVLLREQSVTRAAAQLGLTQPAMSNGLKRLRDMFADPLLVRTQQGMQPTPRARELQPQIRQLLLTLESTLSPNPGFNPQLSQRHFRIMASDYAASTLIPRLLLRIGTEAPGITLDIMTPSDVTFHEIEDGRVDLALNIFDDLPDSFHQKRIWRDDFVCLLHREHPLLSKWDAEAYLAQEHVWVSKTGYGVGVGIELNELQKLGWVDRALANQGWQRPIRVFTRNYQVAINLALESHLVATIPARAAGLALRMPEAVIRRPPVSIPPIELIMVWSPLLHHDAAHIWLRQAMLDAAATVSSPLPAA</sequence>
<evidence type="ECO:0000256" key="3">
    <source>
        <dbReference type="ARBA" id="ARBA00023125"/>
    </source>
</evidence>
<comment type="caution">
    <text evidence="6">The sequence shown here is derived from an EMBL/GenBank/DDBJ whole genome shotgun (WGS) entry which is preliminary data.</text>
</comment>
<feature type="domain" description="HTH lysR-type" evidence="5">
    <location>
        <begin position="15"/>
        <end position="72"/>
    </location>
</feature>
<keyword evidence="2" id="KW-0805">Transcription regulation</keyword>
<dbReference type="PANTHER" id="PTHR30118:SF15">
    <property type="entry name" value="TRANSCRIPTIONAL REGULATORY PROTEIN"/>
    <property type="match status" value="1"/>
</dbReference>
<keyword evidence="7" id="KW-1185">Reference proteome</keyword>
<dbReference type="Pfam" id="PF03466">
    <property type="entry name" value="LysR_substrate"/>
    <property type="match status" value="1"/>
</dbReference>
<dbReference type="SUPFAM" id="SSF53850">
    <property type="entry name" value="Periplasmic binding protein-like II"/>
    <property type="match status" value="1"/>
</dbReference>
<dbReference type="PRINTS" id="PR00039">
    <property type="entry name" value="HTHLYSR"/>
</dbReference>
<dbReference type="PANTHER" id="PTHR30118">
    <property type="entry name" value="HTH-TYPE TRANSCRIPTIONAL REGULATOR LEUO-RELATED"/>
    <property type="match status" value="1"/>
</dbReference>
<name>A0ABV8CRR8_9GAMM</name>
<reference evidence="7" key="1">
    <citation type="journal article" date="2019" name="Int. J. Syst. Evol. Microbiol.">
        <title>The Global Catalogue of Microorganisms (GCM) 10K type strain sequencing project: providing services to taxonomists for standard genome sequencing and annotation.</title>
        <authorList>
            <consortium name="The Broad Institute Genomics Platform"/>
            <consortium name="The Broad Institute Genome Sequencing Center for Infectious Disease"/>
            <person name="Wu L."/>
            <person name="Ma J."/>
        </authorList>
    </citation>
    <scope>NUCLEOTIDE SEQUENCE [LARGE SCALE GENOMIC DNA]</scope>
    <source>
        <strain evidence="7">CCUG 54939</strain>
    </source>
</reference>
<dbReference type="PROSITE" id="PS50931">
    <property type="entry name" value="HTH_LYSR"/>
    <property type="match status" value="1"/>
</dbReference>